<feature type="compositionally biased region" description="Acidic residues" evidence="3">
    <location>
        <begin position="714"/>
        <end position="727"/>
    </location>
</feature>
<dbReference type="Proteomes" id="UP001591681">
    <property type="component" value="Unassembled WGS sequence"/>
</dbReference>
<dbReference type="EMBL" id="JBHFQA010000010">
    <property type="protein sequence ID" value="KAL2092682.1"/>
    <property type="molecule type" value="Genomic_DNA"/>
</dbReference>
<dbReference type="PANTHER" id="PTHR15502">
    <property type="entry name" value="CALCINEURIN-BINDING PROTEIN CABIN 1-RELATED"/>
    <property type="match status" value="1"/>
</dbReference>
<evidence type="ECO:0000259" key="4">
    <source>
        <dbReference type="Pfam" id="PF09047"/>
    </source>
</evidence>
<feature type="compositionally biased region" description="Low complexity" evidence="3">
    <location>
        <begin position="214"/>
        <end position="234"/>
    </location>
</feature>
<sequence length="727" mass="78432">MSEIIDDTQPYSRCCRNLWVGTGAARARLSVSPSSLAPCGPLQQSRHLSSPLPSVTPQTGIWRIPVDEIDRPGSFASHMNRSIVLLLEVLSDLRDHNTLLKVSFMLQRTPDQGKKYLRDVDRQVLAKRAFFLTVKVLEDNLNKLTGVSEPPSKVAVPSMGEMTTADPTSRPAAEDAKHTQPPRKPGLTEATVPTEAPAPSAPAEAAPRDGSPMQQQQVPAQPPVAAAVDPQARAEGAQPQSAKAGVGTVDEPMELDSGHAVGAVTPRTSDSQGGSAGAAVEKEALRMMGPEPPGKVPEGGHTSELSLEELSISSKQQQHLSQSLLAAKAPPLGPGPPLTLASSSSERRPRKRKLLEDVESGKTLLLDAYRVWQQGQKVMTYDLGRIEKIMSETYMLIKQVDEDVALDQAVKFCQIQMAASAQRQASGDAPITPKYSKEQRDLFFPCSFPSPCPSGLPHGPQTPTPALPSLDGLPAETKQGKVPRLAHSQSHSHSHPHAHSHHHHHSQPSTPTHGTAPLLYCPPPTSQDQSQQQQQQQQLSRKSVSGVSATNMAASFHHHTGEDREECGPEGLVYRQQESHLCQQMKMASVSQVQETATWGSDEPPTCSGSQASTDDVFGSGDQSQQSDSRIRSRIPPNMPKLFIPSTVTKFPPEITVTPPTPTLLSPKGSISEETKLRLKNVILASQSAANVKKDTLAQPALEVQETSSQESSLESDTDEEDDYMDI</sequence>
<dbReference type="CDD" id="cd13839">
    <property type="entry name" value="MEF2_binding"/>
    <property type="match status" value="1"/>
</dbReference>
<feature type="compositionally biased region" description="Low complexity" evidence="3">
    <location>
        <begin position="702"/>
        <end position="713"/>
    </location>
</feature>
<comment type="caution">
    <text evidence="5">The sequence shown here is derived from an EMBL/GenBank/DDBJ whole genome shotgun (WGS) entry which is preliminary data.</text>
</comment>
<evidence type="ECO:0000256" key="1">
    <source>
        <dbReference type="ARBA" id="ARBA00004123"/>
    </source>
</evidence>
<dbReference type="GO" id="GO:0005634">
    <property type="term" value="C:nucleus"/>
    <property type="evidence" value="ECO:0007669"/>
    <property type="project" value="UniProtKB-SubCell"/>
</dbReference>
<feature type="compositionally biased region" description="Low complexity" evidence="3">
    <location>
        <begin position="188"/>
        <end position="205"/>
    </location>
</feature>
<dbReference type="InterPro" id="IPR015134">
    <property type="entry name" value="MEF2-bd"/>
</dbReference>
<keyword evidence="2" id="KW-0539">Nucleus</keyword>
<reference evidence="5 6" key="1">
    <citation type="submission" date="2024-09" db="EMBL/GenBank/DDBJ databases">
        <title>A chromosome-level genome assembly of Gray's grenadier anchovy, Coilia grayii.</title>
        <authorList>
            <person name="Fu Z."/>
        </authorList>
    </citation>
    <scope>NUCLEOTIDE SEQUENCE [LARGE SCALE GENOMIC DNA]</scope>
    <source>
        <strain evidence="5">G4</strain>
        <tissue evidence="5">Muscle</tissue>
    </source>
</reference>
<feature type="region of interest" description="Disordered" evidence="3">
    <location>
        <begin position="327"/>
        <end position="354"/>
    </location>
</feature>
<dbReference type="PANTHER" id="PTHR15502:SF7">
    <property type="entry name" value="CALCINEURIN-BINDING PROTEIN CABIN-1"/>
    <property type="match status" value="1"/>
</dbReference>
<name>A0ABD1K0N3_9TELE</name>
<dbReference type="InterPro" id="IPR033053">
    <property type="entry name" value="Hir3/CABIN1"/>
</dbReference>
<accession>A0ABD1K0N3</accession>
<evidence type="ECO:0000313" key="5">
    <source>
        <dbReference type="EMBL" id="KAL2092682.1"/>
    </source>
</evidence>
<feature type="compositionally biased region" description="Basic residues" evidence="3">
    <location>
        <begin position="490"/>
        <end position="506"/>
    </location>
</feature>
<evidence type="ECO:0000256" key="2">
    <source>
        <dbReference type="ARBA" id="ARBA00023242"/>
    </source>
</evidence>
<dbReference type="Pfam" id="PF09047">
    <property type="entry name" value="MEF2_binding"/>
    <property type="match status" value="1"/>
</dbReference>
<dbReference type="AlphaFoldDB" id="A0ABD1K0N3"/>
<organism evidence="5 6">
    <name type="scientific">Coilia grayii</name>
    <name type="common">Gray's grenadier anchovy</name>
    <dbReference type="NCBI Taxonomy" id="363190"/>
    <lineage>
        <taxon>Eukaryota</taxon>
        <taxon>Metazoa</taxon>
        <taxon>Chordata</taxon>
        <taxon>Craniata</taxon>
        <taxon>Vertebrata</taxon>
        <taxon>Euteleostomi</taxon>
        <taxon>Actinopterygii</taxon>
        <taxon>Neopterygii</taxon>
        <taxon>Teleostei</taxon>
        <taxon>Clupei</taxon>
        <taxon>Clupeiformes</taxon>
        <taxon>Clupeoidei</taxon>
        <taxon>Engraulidae</taxon>
        <taxon>Coilinae</taxon>
        <taxon>Coilia</taxon>
    </lineage>
</organism>
<feature type="compositionally biased region" description="Low complexity" evidence="3">
    <location>
        <begin position="619"/>
        <end position="628"/>
    </location>
</feature>
<feature type="region of interest" description="Disordered" evidence="3">
    <location>
        <begin position="697"/>
        <end position="727"/>
    </location>
</feature>
<feature type="region of interest" description="Disordered" evidence="3">
    <location>
        <begin position="144"/>
        <end position="245"/>
    </location>
</feature>
<comment type="subcellular location">
    <subcellularLocation>
        <location evidence="1">Nucleus</location>
    </subcellularLocation>
</comment>
<feature type="region of interest" description="Disordered" evidence="3">
    <location>
        <begin position="593"/>
        <end position="646"/>
    </location>
</feature>
<proteinExistence type="predicted"/>
<feature type="region of interest" description="Disordered" evidence="3">
    <location>
        <begin position="453"/>
        <end position="546"/>
    </location>
</feature>
<gene>
    <name evidence="5" type="ORF">ACEWY4_012480</name>
</gene>
<evidence type="ECO:0000313" key="6">
    <source>
        <dbReference type="Proteomes" id="UP001591681"/>
    </source>
</evidence>
<keyword evidence="6" id="KW-1185">Reference proteome</keyword>
<feature type="compositionally biased region" description="Pro residues" evidence="3">
    <location>
        <begin position="453"/>
        <end position="466"/>
    </location>
</feature>
<feature type="compositionally biased region" description="Low complexity" evidence="3">
    <location>
        <begin position="526"/>
        <end position="538"/>
    </location>
</feature>
<evidence type="ECO:0000256" key="3">
    <source>
        <dbReference type="SAM" id="MobiDB-lite"/>
    </source>
</evidence>
<protein>
    <recommendedName>
        <fullName evidence="4">Calcineurin-binding protein cabin-1 MEF2-binding domain-containing protein</fullName>
    </recommendedName>
</protein>
<feature type="domain" description="Calcineurin-binding protein cabin-1 MEF2-binding" evidence="4">
    <location>
        <begin position="663"/>
        <end position="697"/>
    </location>
</feature>